<dbReference type="InterPro" id="IPR006976">
    <property type="entry name" value="VanZ-like"/>
</dbReference>
<proteinExistence type="predicted"/>
<sequence>MELLGTHVPISWSSLLVLLCGMLLSHPVGRWLARSLGWRRRASVVAWAGLSAVVALTVTPDGVLPGDQGHCSPGEIAQLWSEPLHGSGGIGGGMLNVLLFMPLGAALVVASGRAWIAASVVVVLPVAIEVAQRSIPGRMCSFSDYLTNTAGGLLGIVLGVLVFTRRSTVDH</sequence>
<feature type="domain" description="VanZ-like" evidence="2">
    <location>
        <begin position="86"/>
        <end position="161"/>
    </location>
</feature>
<feature type="transmembrane region" description="Helical" evidence="1">
    <location>
        <begin position="145"/>
        <end position="164"/>
    </location>
</feature>
<evidence type="ECO:0000256" key="1">
    <source>
        <dbReference type="SAM" id="Phobius"/>
    </source>
</evidence>
<keyword evidence="1" id="KW-0472">Membrane</keyword>
<keyword evidence="1" id="KW-0812">Transmembrane</keyword>
<feature type="transmembrane region" description="Helical" evidence="1">
    <location>
        <begin position="115"/>
        <end position="133"/>
    </location>
</feature>
<comment type="caution">
    <text evidence="3">The sequence shown here is derived from an EMBL/GenBank/DDBJ whole genome shotgun (WGS) entry which is preliminary data.</text>
</comment>
<dbReference type="Pfam" id="PF04892">
    <property type="entry name" value="VanZ"/>
    <property type="match status" value="1"/>
</dbReference>
<organism evidence="3 4">
    <name type="scientific">Kibdelosporangium banguiense</name>
    <dbReference type="NCBI Taxonomy" id="1365924"/>
    <lineage>
        <taxon>Bacteria</taxon>
        <taxon>Bacillati</taxon>
        <taxon>Actinomycetota</taxon>
        <taxon>Actinomycetes</taxon>
        <taxon>Pseudonocardiales</taxon>
        <taxon>Pseudonocardiaceae</taxon>
        <taxon>Kibdelosporangium</taxon>
    </lineage>
</organism>
<evidence type="ECO:0000313" key="3">
    <source>
        <dbReference type="EMBL" id="MBP2329670.1"/>
    </source>
</evidence>
<protein>
    <recommendedName>
        <fullName evidence="2">VanZ-like domain-containing protein</fullName>
    </recommendedName>
</protein>
<feature type="transmembrane region" description="Helical" evidence="1">
    <location>
        <begin position="12"/>
        <end position="32"/>
    </location>
</feature>
<feature type="transmembrane region" description="Helical" evidence="1">
    <location>
        <begin position="84"/>
        <end position="108"/>
    </location>
</feature>
<reference evidence="3 4" key="1">
    <citation type="submission" date="2021-03" db="EMBL/GenBank/DDBJ databases">
        <title>Sequencing the genomes of 1000 actinobacteria strains.</title>
        <authorList>
            <person name="Klenk H.-P."/>
        </authorList>
    </citation>
    <scope>NUCLEOTIDE SEQUENCE [LARGE SCALE GENOMIC DNA]</scope>
    <source>
        <strain evidence="3 4">DSM 46670</strain>
    </source>
</reference>
<evidence type="ECO:0000259" key="2">
    <source>
        <dbReference type="Pfam" id="PF04892"/>
    </source>
</evidence>
<name>A0ABS4TZ50_9PSEU</name>
<gene>
    <name evidence="3" type="ORF">JOF56_010055</name>
</gene>
<accession>A0ABS4TZ50</accession>
<dbReference type="Proteomes" id="UP001519332">
    <property type="component" value="Unassembled WGS sequence"/>
</dbReference>
<keyword evidence="4" id="KW-1185">Reference proteome</keyword>
<dbReference type="RefSeq" id="WP_209646390.1">
    <property type="nucleotide sequence ID" value="NZ_JAGINW010000001.1"/>
</dbReference>
<keyword evidence="1" id="KW-1133">Transmembrane helix</keyword>
<dbReference type="EMBL" id="JAGINW010000001">
    <property type="protein sequence ID" value="MBP2329670.1"/>
    <property type="molecule type" value="Genomic_DNA"/>
</dbReference>
<evidence type="ECO:0000313" key="4">
    <source>
        <dbReference type="Proteomes" id="UP001519332"/>
    </source>
</evidence>
<feature type="transmembrane region" description="Helical" evidence="1">
    <location>
        <begin position="44"/>
        <end position="64"/>
    </location>
</feature>